<dbReference type="AlphaFoldDB" id="T1H4E4"/>
<dbReference type="InterPro" id="IPR036236">
    <property type="entry name" value="Znf_C2H2_sf"/>
</dbReference>
<protein>
    <recommendedName>
        <fullName evidence="2">C2H2-type domain-containing protein</fullName>
    </recommendedName>
</protein>
<name>T1H4E4_MEGSC</name>
<evidence type="ECO:0000256" key="1">
    <source>
        <dbReference type="PROSITE-ProRule" id="PRU00042"/>
    </source>
</evidence>
<feature type="domain" description="C2H2-type" evidence="2">
    <location>
        <begin position="15"/>
        <end position="38"/>
    </location>
</feature>
<reference evidence="4" key="1">
    <citation type="submission" date="2013-02" db="EMBL/GenBank/DDBJ databases">
        <authorList>
            <person name="Hughes D."/>
        </authorList>
    </citation>
    <scope>NUCLEOTIDE SEQUENCE</scope>
    <source>
        <strain>Durham</strain>
        <strain evidence="4">NC isolate 2 -- Noor lab</strain>
    </source>
</reference>
<evidence type="ECO:0000313" key="4">
    <source>
        <dbReference type="Proteomes" id="UP000015102"/>
    </source>
</evidence>
<keyword evidence="1" id="KW-0862">Zinc</keyword>
<dbReference type="SUPFAM" id="SSF57667">
    <property type="entry name" value="beta-beta-alpha zinc fingers"/>
    <property type="match status" value="1"/>
</dbReference>
<evidence type="ECO:0000259" key="2">
    <source>
        <dbReference type="PROSITE" id="PS50157"/>
    </source>
</evidence>
<evidence type="ECO:0000313" key="3">
    <source>
        <dbReference type="EnsemblMetazoa" id="MESCA011153-PA"/>
    </source>
</evidence>
<keyword evidence="1" id="KW-0863">Zinc-finger</keyword>
<dbReference type="PROSITE" id="PS00028">
    <property type="entry name" value="ZINC_FINGER_C2H2_1"/>
    <property type="match status" value="2"/>
</dbReference>
<keyword evidence="4" id="KW-1185">Reference proteome</keyword>
<dbReference type="Pfam" id="PF00096">
    <property type="entry name" value="zf-C2H2"/>
    <property type="match status" value="1"/>
</dbReference>
<dbReference type="GO" id="GO:0008270">
    <property type="term" value="F:zinc ion binding"/>
    <property type="evidence" value="ECO:0007669"/>
    <property type="project" value="UniProtKB-KW"/>
</dbReference>
<reference evidence="3" key="2">
    <citation type="submission" date="2015-06" db="UniProtKB">
        <authorList>
            <consortium name="EnsemblMetazoa"/>
        </authorList>
    </citation>
    <scope>IDENTIFICATION</scope>
</reference>
<dbReference type="SMART" id="SM00355">
    <property type="entry name" value="ZnF_C2H2"/>
    <property type="match status" value="2"/>
</dbReference>
<organism evidence="3 4">
    <name type="scientific">Megaselia scalaris</name>
    <name type="common">Humpbacked fly</name>
    <name type="synonym">Phora scalaris</name>
    <dbReference type="NCBI Taxonomy" id="36166"/>
    <lineage>
        <taxon>Eukaryota</taxon>
        <taxon>Metazoa</taxon>
        <taxon>Ecdysozoa</taxon>
        <taxon>Arthropoda</taxon>
        <taxon>Hexapoda</taxon>
        <taxon>Insecta</taxon>
        <taxon>Pterygota</taxon>
        <taxon>Neoptera</taxon>
        <taxon>Endopterygota</taxon>
        <taxon>Diptera</taxon>
        <taxon>Brachycera</taxon>
        <taxon>Muscomorpha</taxon>
        <taxon>Platypezoidea</taxon>
        <taxon>Phoridae</taxon>
        <taxon>Megaseliini</taxon>
        <taxon>Megaselia</taxon>
    </lineage>
</organism>
<dbReference type="PROSITE" id="PS50157">
    <property type="entry name" value="ZINC_FINGER_C2H2_2"/>
    <property type="match status" value="1"/>
</dbReference>
<dbReference type="InterPro" id="IPR013087">
    <property type="entry name" value="Znf_C2H2_type"/>
</dbReference>
<accession>T1H4E4</accession>
<keyword evidence="1" id="KW-0479">Metal-binding</keyword>
<dbReference type="Gene3D" id="3.30.160.60">
    <property type="entry name" value="Classic Zinc Finger"/>
    <property type="match status" value="1"/>
</dbReference>
<dbReference type="EnsemblMetazoa" id="MESCA011153-RA">
    <property type="protein sequence ID" value="MESCA011153-PA"/>
    <property type="gene ID" value="MESCA011153"/>
</dbReference>
<sequence>MKGKILEDKSTAKRFFCELCKKGFKQNSLYQKHLKNVHCLICAKSFPTKMRYEQHIQTIGHKNLIFNKEYQEKLKQPF</sequence>
<dbReference type="Proteomes" id="UP000015102">
    <property type="component" value="Unassembled WGS sequence"/>
</dbReference>
<dbReference type="EMBL" id="CAQQ02387697">
    <property type="status" value="NOT_ANNOTATED_CDS"/>
    <property type="molecule type" value="Genomic_DNA"/>
</dbReference>
<dbReference type="HOGENOM" id="CLU_2624806_0_0_1"/>
<proteinExistence type="predicted"/>